<sequence>MKKKLIAAAVVIASGVAAWQVSGIIKQMNKDPIDIELNRKVCIKATTESVADFVKDNDYQPDEKAKRKAALVISQQCKFTVYNENGEPAREPKTLKAAGNMFIDGLDYEEALIVRYAKKRAEFNGAVIAKMGIKEVSAWAQKLEDSINEK</sequence>
<organism evidence="1">
    <name type="scientific">Salmonella phage PMBT35</name>
    <dbReference type="NCBI Taxonomy" id="3137287"/>
    <lineage>
        <taxon>Viruses</taxon>
    </lineage>
</organism>
<accession>A0AAU8BWW4</accession>
<dbReference type="EMBL" id="PP554580">
    <property type="protein sequence ID" value="XCD29940.1"/>
    <property type="molecule type" value="Genomic_DNA"/>
</dbReference>
<reference evidence="1" key="1">
    <citation type="submission" date="2024-03" db="EMBL/GenBank/DDBJ databases">
        <title>This phage originates from the Bacteriophage catalogue of the Bacteriophage Competence Centre, Department of Microbiology und Biotechnology, Max Rubner-Institut, Kiel, Germany.</title>
        <authorList>
            <person name="Sprotte S."/>
            <person name="Brinks E."/>
        </authorList>
    </citation>
    <scope>NUCLEOTIDE SEQUENCE</scope>
</reference>
<protein>
    <submittedName>
        <fullName evidence="1">Uncharacterized protein</fullName>
    </submittedName>
</protein>
<name>A0AAU8BWW4_9VIRU</name>
<evidence type="ECO:0000313" key="1">
    <source>
        <dbReference type="EMBL" id="XCD29940.1"/>
    </source>
</evidence>
<proteinExistence type="predicted"/>